<reference evidence="7 8" key="1">
    <citation type="journal article" date="2019" name="Nat. Microbiol.">
        <title>Mediterranean grassland soil C-N compound turnover is dependent on rainfall and depth, and is mediated by genomically divergent microorganisms.</title>
        <authorList>
            <person name="Diamond S."/>
            <person name="Andeer P.F."/>
            <person name="Li Z."/>
            <person name="Crits-Christoph A."/>
            <person name="Burstein D."/>
            <person name="Anantharaman K."/>
            <person name="Lane K.R."/>
            <person name="Thomas B.C."/>
            <person name="Pan C."/>
            <person name="Northen T.R."/>
            <person name="Banfield J.F."/>
        </authorList>
    </citation>
    <scope>NUCLEOTIDE SEQUENCE [LARGE SCALE GENOMIC DNA]</scope>
    <source>
        <strain evidence="7">WS_9</strain>
    </source>
</reference>
<feature type="transmembrane region" description="Helical" evidence="6">
    <location>
        <begin position="68"/>
        <end position="92"/>
    </location>
</feature>
<organism evidence="7 8">
    <name type="scientific">Eiseniibacteriota bacterium</name>
    <dbReference type="NCBI Taxonomy" id="2212470"/>
    <lineage>
        <taxon>Bacteria</taxon>
        <taxon>Candidatus Eiseniibacteriota</taxon>
    </lineage>
</organism>
<feature type="transmembrane region" description="Helical" evidence="6">
    <location>
        <begin position="408"/>
        <end position="428"/>
    </location>
</feature>
<evidence type="ECO:0000256" key="1">
    <source>
        <dbReference type="ARBA" id="ARBA00004141"/>
    </source>
</evidence>
<dbReference type="NCBIfam" id="TIGR00733">
    <property type="entry name" value="OPT family oligopeptide transporter"/>
    <property type="match status" value="1"/>
</dbReference>
<dbReference type="EMBL" id="VBOZ01000009">
    <property type="protein sequence ID" value="TMQ66320.1"/>
    <property type="molecule type" value="Genomic_DNA"/>
</dbReference>
<feature type="transmembrane region" description="Helical" evidence="6">
    <location>
        <begin position="37"/>
        <end position="56"/>
    </location>
</feature>
<proteinExistence type="predicted"/>
<feature type="transmembrane region" description="Helical" evidence="6">
    <location>
        <begin position="98"/>
        <end position="117"/>
    </location>
</feature>
<feature type="transmembrane region" description="Helical" evidence="6">
    <location>
        <begin position="162"/>
        <end position="184"/>
    </location>
</feature>
<feature type="transmembrane region" description="Helical" evidence="6">
    <location>
        <begin position="539"/>
        <end position="564"/>
    </location>
</feature>
<feature type="transmembrane region" description="Helical" evidence="6">
    <location>
        <begin position="509"/>
        <end position="527"/>
    </location>
</feature>
<dbReference type="GO" id="GO:0016020">
    <property type="term" value="C:membrane"/>
    <property type="evidence" value="ECO:0007669"/>
    <property type="project" value="UniProtKB-SubCell"/>
</dbReference>
<keyword evidence="4 6" id="KW-1133">Transmembrane helix</keyword>
<feature type="transmembrane region" description="Helical" evidence="6">
    <location>
        <begin position="584"/>
        <end position="608"/>
    </location>
</feature>
<accession>A0A538TRR9</accession>
<evidence type="ECO:0000256" key="2">
    <source>
        <dbReference type="ARBA" id="ARBA00022448"/>
    </source>
</evidence>
<feature type="transmembrane region" description="Helical" evidence="6">
    <location>
        <begin position="12"/>
        <end position="31"/>
    </location>
</feature>
<feature type="transmembrane region" description="Helical" evidence="6">
    <location>
        <begin position="266"/>
        <end position="284"/>
    </location>
</feature>
<evidence type="ECO:0000313" key="8">
    <source>
        <dbReference type="Proteomes" id="UP000317691"/>
    </source>
</evidence>
<gene>
    <name evidence="7" type="ORF">E6K79_02915</name>
</gene>
<dbReference type="Pfam" id="PF03169">
    <property type="entry name" value="OPT"/>
    <property type="match status" value="1"/>
</dbReference>
<dbReference type="InterPro" id="IPR004814">
    <property type="entry name" value="Oligopep_transpt"/>
</dbReference>
<protein>
    <submittedName>
        <fullName evidence="7">Oligopeptide transporter, OPT family</fullName>
    </submittedName>
</protein>
<feature type="transmembrane region" description="Helical" evidence="6">
    <location>
        <begin position="628"/>
        <end position="646"/>
    </location>
</feature>
<dbReference type="AlphaFoldDB" id="A0A538TRR9"/>
<dbReference type="InterPro" id="IPR004813">
    <property type="entry name" value="OPT"/>
</dbReference>
<evidence type="ECO:0000313" key="7">
    <source>
        <dbReference type="EMBL" id="TMQ66320.1"/>
    </source>
</evidence>
<evidence type="ECO:0000256" key="3">
    <source>
        <dbReference type="ARBA" id="ARBA00022692"/>
    </source>
</evidence>
<feature type="transmembrane region" description="Helical" evidence="6">
    <location>
        <begin position="379"/>
        <end position="399"/>
    </location>
</feature>
<dbReference type="PANTHER" id="PTHR31645">
    <property type="entry name" value="OLIGOPEPTIDE TRANSPORTER YGL114W-RELATED"/>
    <property type="match status" value="1"/>
</dbReference>
<dbReference type="NCBIfam" id="TIGR00728">
    <property type="entry name" value="OPT_sfam"/>
    <property type="match status" value="1"/>
</dbReference>
<dbReference type="GO" id="GO:0035673">
    <property type="term" value="F:oligopeptide transmembrane transporter activity"/>
    <property type="evidence" value="ECO:0007669"/>
    <property type="project" value="InterPro"/>
</dbReference>
<evidence type="ECO:0000256" key="6">
    <source>
        <dbReference type="SAM" id="Phobius"/>
    </source>
</evidence>
<keyword evidence="3 6" id="KW-0812">Transmembrane</keyword>
<dbReference type="PANTHER" id="PTHR31645:SF0">
    <property type="entry name" value="OLIGOPEPTIDE TRANSPORTER YGL114W-RELATED"/>
    <property type="match status" value="1"/>
</dbReference>
<keyword evidence="5 6" id="KW-0472">Membrane</keyword>
<dbReference type="Proteomes" id="UP000317691">
    <property type="component" value="Unassembled WGS sequence"/>
</dbReference>
<evidence type="ECO:0000256" key="4">
    <source>
        <dbReference type="ARBA" id="ARBA00022989"/>
    </source>
</evidence>
<dbReference type="InterPro" id="IPR045035">
    <property type="entry name" value="YSL-like"/>
</dbReference>
<comment type="caution">
    <text evidence="7">The sequence shown here is derived from an EMBL/GenBank/DDBJ whole genome shotgun (WGS) entry which is preliminary data.</text>
</comment>
<feature type="transmembrane region" description="Helical" evidence="6">
    <location>
        <begin position="315"/>
        <end position="332"/>
    </location>
</feature>
<name>A0A538TRR9_UNCEI</name>
<evidence type="ECO:0000256" key="5">
    <source>
        <dbReference type="ARBA" id="ARBA00023136"/>
    </source>
</evidence>
<comment type="subcellular location">
    <subcellularLocation>
        <location evidence="1">Membrane</location>
        <topology evidence="1">Multi-pass membrane protein</topology>
    </subcellularLocation>
</comment>
<sequence>MTPLKPRELTIRGLILGALITTIFTAANVYLGLKVGLTFASSIPAAVISMAILSAVKDSSILENNIVQTVASAAGTLSAIIFVLPGLVIVGWWTGFPFWQSFLICVSGGVIGVLFTIPLRRALVTTSDLPYPEGVAAAEVLKVGSGTRGETKDETGEAREGLVAVILGSVASAGLAIVTATRVAAAEVAGFFRVGTMASSGYNIAWSLALLGAGHLVGLSVGMAMLTGLVISWVIAVPILTSMQPAADAVTLAAHTLAIWRTQVRFIGAGAIAVAAIYTLARLAKPVVGGLVSTLAASRARGSGDDLDRDLSPRWIIALTAACLGVAAYLAFTFARSTALAPSALALTLIAVPFVLLGGFLIAGICGYMAGLIGASNSPISGVGILSIVLCASVITLAVSPTPETRPALVAFALFVTAIVFACATISNDNLQDLKTGQLVGASPRRQQIALIVGVAAGASVIPSVLNLLAKAYGFAGAANIGVLAPNPLPAPQATLISALAQGVIGGNLEWRMLGIGALVGVGLILLDEALGATKKLRVPPLAVGIGIYLPMSATFAVVVGAVISHWYDRRARWMPNPGRAERLGTLVASGLIVGESLWGVINAGLIVGFSKDAPIGLVPENFAPAPWLGMLAFVGVIIWLYGWMLRRSAAARQTPPGSEGPSQAPSS</sequence>
<feature type="transmembrane region" description="Helical" evidence="6">
    <location>
        <begin position="344"/>
        <end position="373"/>
    </location>
</feature>
<keyword evidence="2" id="KW-0813">Transport</keyword>
<feature type="transmembrane region" description="Helical" evidence="6">
    <location>
        <begin position="448"/>
        <end position="470"/>
    </location>
</feature>
<feature type="transmembrane region" description="Helical" evidence="6">
    <location>
        <begin position="204"/>
        <end position="235"/>
    </location>
</feature>